<feature type="binding site" evidence="14">
    <location>
        <position position="787"/>
    </location>
    <ligand>
        <name>[4Fe-4S] cluster</name>
        <dbReference type="ChEBI" id="CHEBI:49883"/>
    </ligand>
</feature>
<evidence type="ECO:0000256" key="6">
    <source>
        <dbReference type="ARBA" id="ARBA00022801"/>
    </source>
</evidence>
<dbReference type="GO" id="GO:0051539">
    <property type="term" value="F:4 iron, 4 sulfur cluster binding"/>
    <property type="evidence" value="ECO:0007669"/>
    <property type="project" value="UniProtKB-KW"/>
</dbReference>
<comment type="cofactor">
    <cofactor evidence="14">
        <name>Mg(2+)</name>
        <dbReference type="ChEBI" id="CHEBI:18420"/>
    </cofactor>
</comment>
<keyword evidence="7 14" id="KW-0347">Helicase</keyword>
<comment type="function">
    <text evidence="14">The heterodimer acts as both an ATP-dependent DNA helicase and an ATP-dependent, dual-direction single-stranded exonuclease. Recognizes the chi site generating a DNA molecule suitable for the initiation of homologous recombination. The AddB subunit has 5' -&gt; 3' nuclease activity but not helicase activity.</text>
</comment>
<dbReference type="Gene3D" id="3.40.50.300">
    <property type="entry name" value="P-loop containing nucleotide triphosphate hydrolases"/>
    <property type="match status" value="3"/>
</dbReference>
<sequence length="1154" mass="134407">MGIRFVYGRAGAGKTHFCLQAIKKRIDENKEGKFILIVPEQFTFRAENALLNQVGERALLKTEVLSFKRMAQRVFSECGGLTIRKMQDSGKAMIIYKVLQEIEKELKIFNKASKQNGFIDIIDKTITEFKKYNITPEILEEISKDLSDENLELKYKLIDLEKIYLRFNEVLHENYIDTDDELTMLSTKLEDCKLYDKTEIWIDEFTTFTPQQLDIIKTISKKAKRVNITLVGDEWNPKEEVESTDLFNVTKSTEKRILKIMEENRIPFDGVINVNDGTPYKLRGSKELAHLERYFYSYPFNEFKNKIEGLSIYKASNSYEEIQTIAKNIKQYVRDKGYRYKDISIVCRNIDDYEKITSVVFNEYEIPYYIDKKRDILNNPFVVLVTSLFEVYNKNWNYESLFKYLKTGLTGLEAKYIDIIENYVLAYGVNKKHWLSEEDWDYYPLGFANENEQDENMKMLINEIKDEVKRPLISFYNKTKGEKKVREICEAIYDFLTEINAVSRVSSWIDKFNEEGIQDKEKEYSQILSIVMEVLDQAVDVMGNEKMDIKKFSKVLTGGFEKYELGLIPLSLDEVTVGDITRVRSKEVRILFLIGVNDGIIPATTKDEGILSDRDRELLKNKGVTLASDSKAKAFEEQLLVYTALTISSERLIITYPMADFEGKSLRPSIIIPRIKKLFSKLIEDSDINKKTQDFDKIVAPIPTFNELIGAVRKDYDEEVVEEYWGEVYSWYKKEDSWKQKAKNLERALNYTNQDEDLPKDKARKIYSSQNGKLLFSVSRLEKYAQCPFSYYVQYGLKAKDRKIYEFSAPDLGSFMHEILDGFTTYVRDKKLNWSELDKDKCSNIISMLVDKKLDENQGFILNSSKRYKYFTDRFKRILSKSVSAVSEHMKRSTFEIYKNEFEFSSFKDAEPIKIKLDDGEEVSLVGRVDRVDVADIDGESYIRVIDYKSGSKKFDLTKLYHGLQIQLLVYLDALIKNSKYFLNKSTLPGAILYFRIDDPLIAAEKRITEEEIQKKVLSSFKMDGLVLKDPKIIKAMDNDPGLYSVVIPAGIKKDGDVSYTSSVATEEQFETLRKYVNYKIKEICSDMLKGNIKINPAKESNFAYCDFCDYSSVCQFDTSLKDNKYKLIKLKKKEEVWQEMQEDIKKNEEGGEK</sequence>
<dbReference type="GO" id="GO:0000724">
    <property type="term" value="P:double-strand break repair via homologous recombination"/>
    <property type="evidence" value="ECO:0007669"/>
    <property type="project" value="UniProtKB-UniRule"/>
</dbReference>
<dbReference type="NCBIfam" id="TIGR02773">
    <property type="entry name" value="addB_Gpos"/>
    <property type="match status" value="1"/>
</dbReference>
<keyword evidence="10 14" id="KW-0408">Iron</keyword>
<dbReference type="HAMAP" id="MF_01452">
    <property type="entry name" value="AddB_type1"/>
    <property type="match status" value="1"/>
</dbReference>
<dbReference type="GO" id="GO:0004386">
    <property type="term" value="F:helicase activity"/>
    <property type="evidence" value="ECO:0007669"/>
    <property type="project" value="UniProtKB-KW"/>
</dbReference>
<keyword evidence="12 14" id="KW-0238">DNA-binding</keyword>
<evidence type="ECO:0000256" key="10">
    <source>
        <dbReference type="ARBA" id="ARBA00023004"/>
    </source>
</evidence>
<evidence type="ECO:0000256" key="2">
    <source>
        <dbReference type="ARBA" id="ARBA00022722"/>
    </source>
</evidence>
<keyword evidence="1 14" id="KW-0004">4Fe-4S</keyword>
<evidence type="ECO:0000256" key="5">
    <source>
        <dbReference type="ARBA" id="ARBA00022763"/>
    </source>
</evidence>
<reference evidence="17 18" key="1">
    <citation type="submission" date="2016-11" db="EMBL/GenBank/DDBJ databases">
        <authorList>
            <person name="Jaros S."/>
            <person name="Januszkiewicz K."/>
            <person name="Wedrychowicz H."/>
        </authorList>
    </citation>
    <scope>NUCLEOTIDE SEQUENCE [LARGE SCALE GENOMIC DNA]</scope>
    <source>
        <strain evidence="17 18">DSM 6191</strain>
    </source>
</reference>
<dbReference type="Gene3D" id="3.90.320.10">
    <property type="match status" value="1"/>
</dbReference>
<dbReference type="PANTHER" id="PTHR30591">
    <property type="entry name" value="RECBCD ENZYME SUBUNIT RECC"/>
    <property type="match status" value="1"/>
</dbReference>
<evidence type="ECO:0000256" key="11">
    <source>
        <dbReference type="ARBA" id="ARBA00023014"/>
    </source>
</evidence>
<gene>
    <name evidence="14" type="primary">addB</name>
    <name evidence="17" type="ORF">SAMN02745941_03634</name>
</gene>
<dbReference type="GO" id="GO:0003690">
    <property type="term" value="F:double-stranded DNA binding"/>
    <property type="evidence" value="ECO:0007669"/>
    <property type="project" value="UniProtKB-UniRule"/>
</dbReference>
<feature type="binding site" evidence="14">
    <location>
        <position position="1106"/>
    </location>
    <ligand>
        <name>[4Fe-4S] cluster</name>
        <dbReference type="ChEBI" id="CHEBI:49883"/>
    </ligand>
</feature>
<dbReference type="GO" id="GO:0005524">
    <property type="term" value="F:ATP binding"/>
    <property type="evidence" value="ECO:0007669"/>
    <property type="project" value="UniProtKB-UniRule"/>
</dbReference>
<evidence type="ECO:0000256" key="13">
    <source>
        <dbReference type="ARBA" id="ARBA00023204"/>
    </source>
</evidence>
<comment type="miscellaneous">
    <text evidence="14">Despite having conserved helicase domains, this subunit does not have helicase activity.</text>
</comment>
<keyword evidence="2 14" id="KW-0540">Nuclease</keyword>
<feature type="domain" description="PD-(D/E)XK endonuclease-like" evidence="15">
    <location>
        <begin position="776"/>
        <end position="1116"/>
    </location>
</feature>
<dbReference type="Pfam" id="PF12705">
    <property type="entry name" value="PDDEXK_1"/>
    <property type="match status" value="1"/>
</dbReference>
<dbReference type="EMBL" id="FQXU01000012">
    <property type="protein sequence ID" value="SHI32240.1"/>
    <property type="molecule type" value="Genomic_DNA"/>
</dbReference>
<evidence type="ECO:0000256" key="12">
    <source>
        <dbReference type="ARBA" id="ARBA00023125"/>
    </source>
</evidence>
<dbReference type="InterPro" id="IPR011604">
    <property type="entry name" value="PDDEXK-like_dom_sf"/>
</dbReference>
<keyword evidence="5 14" id="KW-0227">DNA damage</keyword>
<evidence type="ECO:0000256" key="14">
    <source>
        <dbReference type="HAMAP-Rule" id="MF_01452"/>
    </source>
</evidence>
<dbReference type="InterPro" id="IPR027417">
    <property type="entry name" value="P-loop_NTPase"/>
</dbReference>
<dbReference type="AlphaFoldDB" id="A0A1M6A714"/>
<feature type="binding site" evidence="14">
    <location>
        <position position="1115"/>
    </location>
    <ligand>
        <name>[4Fe-4S] cluster</name>
        <dbReference type="ChEBI" id="CHEBI:49883"/>
    </ligand>
</feature>
<protein>
    <recommendedName>
        <fullName evidence="14">ATP-dependent helicase/deoxyribonuclease subunit B</fullName>
        <ecNumber evidence="14">3.1.-.-</ecNumber>
    </recommendedName>
    <alternativeName>
        <fullName evidence="14">ATP-dependent helicase/nuclease subunit AddB</fullName>
    </alternativeName>
</protein>
<accession>A0A1M6A714</accession>
<dbReference type="RefSeq" id="WP_073021807.1">
    <property type="nucleotide sequence ID" value="NZ_FQXU01000012.1"/>
</dbReference>
<proteinExistence type="inferred from homology"/>
<comment type="similarity">
    <text evidence="14">Belongs to the helicase family. AddB/RexB type 1 subfamily.</text>
</comment>
<evidence type="ECO:0000313" key="18">
    <source>
        <dbReference type="Proteomes" id="UP000184241"/>
    </source>
</evidence>
<feature type="domain" description="ATP-dependent helicase/deoxyribonuclease subunit B N-terminal" evidence="16">
    <location>
        <begin position="5"/>
        <end position="292"/>
    </location>
</feature>
<evidence type="ECO:0000256" key="9">
    <source>
        <dbReference type="ARBA" id="ARBA00022840"/>
    </source>
</evidence>
<feature type="binding site" evidence="14">
    <location>
        <position position="1109"/>
    </location>
    <ligand>
        <name>[4Fe-4S] cluster</name>
        <dbReference type="ChEBI" id="CHEBI:49883"/>
    </ligand>
</feature>
<keyword evidence="11 14" id="KW-0411">Iron-sulfur</keyword>
<keyword evidence="9 14" id="KW-0067">ATP-binding</keyword>
<dbReference type="InterPro" id="IPR014140">
    <property type="entry name" value="DNA_helicase_suAddB"/>
</dbReference>
<comment type="subunit">
    <text evidence="14">Heterodimer of AddA and AddB.</text>
</comment>
<keyword evidence="4 14" id="KW-0547">Nucleotide-binding</keyword>
<evidence type="ECO:0000313" key="17">
    <source>
        <dbReference type="EMBL" id="SHI32240.1"/>
    </source>
</evidence>
<name>A0A1M6A714_9CLOT</name>
<dbReference type="GO" id="GO:0046872">
    <property type="term" value="F:metal ion binding"/>
    <property type="evidence" value="ECO:0007669"/>
    <property type="project" value="UniProtKB-KW"/>
</dbReference>
<evidence type="ECO:0000256" key="7">
    <source>
        <dbReference type="ARBA" id="ARBA00022806"/>
    </source>
</evidence>
<keyword evidence="8 14" id="KW-0269">Exonuclease</keyword>
<dbReference type="Gene3D" id="6.10.140.1030">
    <property type="match status" value="1"/>
</dbReference>
<evidence type="ECO:0000256" key="1">
    <source>
        <dbReference type="ARBA" id="ARBA00022485"/>
    </source>
</evidence>
<dbReference type="InterPro" id="IPR049035">
    <property type="entry name" value="ADDB_N"/>
</dbReference>
<organism evidence="17 18">
    <name type="scientific">Clostridium intestinale DSM 6191</name>
    <dbReference type="NCBI Taxonomy" id="1121320"/>
    <lineage>
        <taxon>Bacteria</taxon>
        <taxon>Bacillati</taxon>
        <taxon>Bacillota</taxon>
        <taxon>Clostridia</taxon>
        <taxon>Eubacteriales</taxon>
        <taxon>Clostridiaceae</taxon>
        <taxon>Clostridium</taxon>
    </lineage>
</organism>
<keyword evidence="3 14" id="KW-0479">Metal-binding</keyword>
<keyword evidence="6 14" id="KW-0378">Hydrolase</keyword>
<keyword evidence="13 14" id="KW-0234">DNA repair</keyword>
<evidence type="ECO:0000256" key="4">
    <source>
        <dbReference type="ARBA" id="ARBA00022741"/>
    </source>
</evidence>
<evidence type="ECO:0000259" key="16">
    <source>
        <dbReference type="Pfam" id="PF21445"/>
    </source>
</evidence>
<dbReference type="Pfam" id="PF21445">
    <property type="entry name" value="ADDB_N"/>
    <property type="match status" value="1"/>
</dbReference>
<dbReference type="GO" id="GO:0008409">
    <property type="term" value="F:5'-3' exonuclease activity"/>
    <property type="evidence" value="ECO:0007669"/>
    <property type="project" value="UniProtKB-UniRule"/>
</dbReference>
<dbReference type="EC" id="3.1.-.-" evidence="14"/>
<comment type="cofactor">
    <cofactor evidence="14">
        <name>[4Fe-4S] cluster</name>
        <dbReference type="ChEBI" id="CHEBI:49883"/>
    </cofactor>
    <text evidence="14">Binds 1 [4Fe-4S] cluster.</text>
</comment>
<dbReference type="InterPro" id="IPR038726">
    <property type="entry name" value="PDDEXK_AddAB-type"/>
</dbReference>
<evidence type="ECO:0000256" key="3">
    <source>
        <dbReference type="ARBA" id="ARBA00022723"/>
    </source>
</evidence>
<evidence type="ECO:0000259" key="15">
    <source>
        <dbReference type="Pfam" id="PF12705"/>
    </source>
</evidence>
<evidence type="ECO:0000256" key="8">
    <source>
        <dbReference type="ARBA" id="ARBA00022839"/>
    </source>
</evidence>
<dbReference type="Proteomes" id="UP000184241">
    <property type="component" value="Unassembled WGS sequence"/>
</dbReference>
<dbReference type="SUPFAM" id="SSF52540">
    <property type="entry name" value="P-loop containing nucleoside triphosphate hydrolases"/>
    <property type="match status" value="2"/>
</dbReference>
<dbReference type="PANTHER" id="PTHR30591:SF1">
    <property type="entry name" value="RECBCD ENZYME SUBUNIT RECC"/>
    <property type="match status" value="1"/>
</dbReference>